<comment type="caution">
    <text evidence="1">The sequence shown here is derived from an EMBL/GenBank/DDBJ whole genome shotgun (WGS) entry which is preliminary data.</text>
</comment>
<evidence type="ECO:0000313" key="2">
    <source>
        <dbReference type="Proteomes" id="UP001207468"/>
    </source>
</evidence>
<name>A0ACC0TYH4_9AGAM</name>
<dbReference type="EMBL" id="JAGFNK010000291">
    <property type="protein sequence ID" value="KAI9453823.1"/>
    <property type="molecule type" value="Genomic_DNA"/>
</dbReference>
<accession>A0ACC0TYH4</accession>
<proteinExistence type="predicted"/>
<reference evidence="1" key="1">
    <citation type="submission" date="2021-03" db="EMBL/GenBank/DDBJ databases">
        <title>Evolutionary priming and transition to the ectomycorrhizal habit in an iconic lineage of mushroom-forming fungi: is preadaptation a requirement?</title>
        <authorList>
            <consortium name="DOE Joint Genome Institute"/>
            <person name="Looney B.P."/>
            <person name="Miyauchi S."/>
            <person name="Morin E."/>
            <person name="Drula E."/>
            <person name="Courty P.E."/>
            <person name="Chicoki N."/>
            <person name="Fauchery L."/>
            <person name="Kohler A."/>
            <person name="Kuo A."/>
            <person name="LaButti K."/>
            <person name="Pangilinan J."/>
            <person name="Lipzen A."/>
            <person name="Riley R."/>
            <person name="Andreopoulos W."/>
            <person name="He G."/>
            <person name="Johnson J."/>
            <person name="Barry K.W."/>
            <person name="Grigoriev I.V."/>
            <person name="Nagy L."/>
            <person name="Hibbett D."/>
            <person name="Henrissat B."/>
            <person name="Matheny P.B."/>
            <person name="Labbe J."/>
            <person name="Martin A.F."/>
        </authorList>
    </citation>
    <scope>NUCLEOTIDE SEQUENCE</scope>
    <source>
        <strain evidence="1">BPL698</strain>
    </source>
</reference>
<keyword evidence="2" id="KW-1185">Reference proteome</keyword>
<protein>
    <submittedName>
        <fullName evidence="1">Uncharacterized protein</fullName>
    </submittedName>
</protein>
<evidence type="ECO:0000313" key="1">
    <source>
        <dbReference type="EMBL" id="KAI9453823.1"/>
    </source>
</evidence>
<organism evidence="1 2">
    <name type="scientific">Russula earlei</name>
    <dbReference type="NCBI Taxonomy" id="71964"/>
    <lineage>
        <taxon>Eukaryota</taxon>
        <taxon>Fungi</taxon>
        <taxon>Dikarya</taxon>
        <taxon>Basidiomycota</taxon>
        <taxon>Agaricomycotina</taxon>
        <taxon>Agaricomycetes</taxon>
        <taxon>Russulales</taxon>
        <taxon>Russulaceae</taxon>
        <taxon>Russula</taxon>
    </lineage>
</organism>
<gene>
    <name evidence="1" type="ORF">F5148DRAFT_1231925</name>
</gene>
<dbReference type="Proteomes" id="UP001207468">
    <property type="component" value="Unassembled WGS sequence"/>
</dbReference>
<sequence length="623" mass="67380">MSHSPAPPPQLSNNANNNNNTHSNTSPSQLALILSTVLADNETLSKDLAVARARYERAEQTLALLKPPHTSVAATGDAPSPPSVYPEPAVRAIMDLQSHLEAEKVARESAESRMRAISEAWFDLDRYLQASEVHISDARSHFSQQLRDPSIKPSFNPLPAYQPHRSHQSAPRVPVVASQTFPQPSGPASLPARVRHRDDNAEDAPPPKRLRTDRVVRHPIESSRIHTQAPPSYSTPEMNHHLHPAYSAQQPFARGRRLERRDQSPSLSHSPTRSRSSSMSLDELLLEATDNKRASPSSPQPTHAYSVPPSYYRPVSTIRPSSSPDHRSPHTIRRDTAPQPNIVSPAITSTTQPPPQSQPHGQYQTLQTHIFAPPVTGPPGKKPKANEGTPVSTATSARSVTGAASHPSLPPGGFPAVNDKGQRICRQCGLPGRYKDGKCVEKWGPGPEGPGTVCDRCRKKMKRVERRGTLDPHSQTASFVQPRTHAPIQERDRVHGTSASQGTDRSISRTDTVVGPLEARERDAVSPRSNSSSVTVARPKGDAAHSGPSSRSHSRSPLPLTAHPQRNGSQVQLPSSKLPLPLSSGEGESDAEGELEAEAVDAAEASSGKGAMTPWVKREIEAA</sequence>